<dbReference type="AlphaFoldDB" id="A0A1E1K6X5"/>
<accession>A0A1E1K6X5</accession>
<name>A0A1E1K6X5_9HELO</name>
<protein>
    <submittedName>
        <fullName evidence="2">Uncharacterized protein</fullName>
    </submittedName>
</protein>
<evidence type="ECO:0000313" key="3">
    <source>
        <dbReference type="Proteomes" id="UP000178912"/>
    </source>
</evidence>
<feature type="chain" id="PRO_5009445621" evidence="1">
    <location>
        <begin position="22"/>
        <end position="189"/>
    </location>
</feature>
<feature type="signal peptide" evidence="1">
    <location>
        <begin position="1"/>
        <end position="21"/>
    </location>
</feature>
<dbReference type="OrthoDB" id="5418922at2759"/>
<keyword evidence="3" id="KW-1185">Reference proteome</keyword>
<evidence type="ECO:0000313" key="2">
    <source>
        <dbReference type="EMBL" id="CZS93845.1"/>
    </source>
</evidence>
<keyword evidence="1" id="KW-0732">Signal</keyword>
<dbReference type="EMBL" id="FJUX01000016">
    <property type="protein sequence ID" value="CZS93845.1"/>
    <property type="molecule type" value="Genomic_DNA"/>
</dbReference>
<dbReference type="Proteomes" id="UP000178912">
    <property type="component" value="Unassembled WGS sequence"/>
</dbReference>
<proteinExistence type="predicted"/>
<evidence type="ECO:0000256" key="1">
    <source>
        <dbReference type="SAM" id="SignalP"/>
    </source>
</evidence>
<sequence length="189" mass="21389">MFEFCFLTFILFGGAASIAHGILERKPKDVDILVGVEALAVLDDAIINLREGFHRDCDGTIKWDKCDLQNNKLFEVTIELVKLGGPFIPRIPEAVGFGEGYIATLSELVRLWASTLVGRGDESDFIDFELLLSHVHRRQVKLQDLEGEELDSMIEAVEMCERSRDMYVLFIEVLGSFESRGVRYENWAA</sequence>
<reference evidence="3" key="1">
    <citation type="submission" date="2016-03" db="EMBL/GenBank/DDBJ databases">
        <authorList>
            <person name="Guldener U."/>
        </authorList>
    </citation>
    <scope>NUCLEOTIDE SEQUENCE [LARGE SCALE GENOMIC DNA]</scope>
    <source>
        <strain evidence="3">04CH-RAC-A.6.1</strain>
    </source>
</reference>
<organism evidence="2 3">
    <name type="scientific">Rhynchosporium agropyri</name>
    <dbReference type="NCBI Taxonomy" id="914238"/>
    <lineage>
        <taxon>Eukaryota</taxon>
        <taxon>Fungi</taxon>
        <taxon>Dikarya</taxon>
        <taxon>Ascomycota</taxon>
        <taxon>Pezizomycotina</taxon>
        <taxon>Leotiomycetes</taxon>
        <taxon>Helotiales</taxon>
        <taxon>Ploettnerulaceae</taxon>
        <taxon>Rhynchosporium</taxon>
    </lineage>
</organism>
<gene>
    <name evidence="2" type="ORF">RAG0_03951</name>
</gene>